<dbReference type="PANTHER" id="PTHR48059:SF25">
    <property type="entry name" value="LEUCINE-RICH REPEAT PROTEIN FLOR 1"/>
    <property type="match status" value="1"/>
</dbReference>
<dbReference type="AlphaFoldDB" id="A0A8T2F7F6"/>
<evidence type="ECO:0000313" key="13">
    <source>
        <dbReference type="Proteomes" id="UP000694251"/>
    </source>
</evidence>
<evidence type="ECO:0000256" key="1">
    <source>
        <dbReference type="ARBA" id="ARBA00004167"/>
    </source>
</evidence>
<keyword evidence="13" id="KW-1185">Reference proteome</keyword>
<comment type="subcellular location">
    <subcellularLocation>
        <location evidence="2">Cell envelope</location>
    </subcellularLocation>
    <subcellularLocation>
        <location evidence="1">Membrane</location>
        <topology evidence="1">Single-pass membrane protein</topology>
    </subcellularLocation>
</comment>
<evidence type="ECO:0000256" key="6">
    <source>
        <dbReference type="ARBA" id="ARBA00022989"/>
    </source>
</evidence>
<dbReference type="PANTHER" id="PTHR48059">
    <property type="entry name" value="POLYGALACTURONASE INHIBITOR 1"/>
    <property type="match status" value="1"/>
</dbReference>
<dbReference type="InterPro" id="IPR051848">
    <property type="entry name" value="PGIP"/>
</dbReference>
<dbReference type="Pfam" id="PF00560">
    <property type="entry name" value="LRR_1"/>
    <property type="match status" value="5"/>
</dbReference>
<organism evidence="12 13">
    <name type="scientific">Arabidopsis suecica</name>
    <name type="common">Swedish thale-cress</name>
    <name type="synonym">Cardaminopsis suecica</name>
    <dbReference type="NCBI Taxonomy" id="45249"/>
    <lineage>
        <taxon>Eukaryota</taxon>
        <taxon>Viridiplantae</taxon>
        <taxon>Streptophyta</taxon>
        <taxon>Embryophyta</taxon>
        <taxon>Tracheophyta</taxon>
        <taxon>Spermatophyta</taxon>
        <taxon>Magnoliopsida</taxon>
        <taxon>eudicotyledons</taxon>
        <taxon>Gunneridae</taxon>
        <taxon>Pentapetalae</taxon>
        <taxon>rosids</taxon>
        <taxon>malvids</taxon>
        <taxon>Brassicales</taxon>
        <taxon>Brassicaceae</taxon>
        <taxon>Camelineae</taxon>
        <taxon>Arabidopsis</taxon>
    </lineage>
</organism>
<gene>
    <name evidence="12" type="ORF">ISN44_As03g012030</name>
</gene>
<evidence type="ECO:0000256" key="7">
    <source>
        <dbReference type="ARBA" id="ARBA00023136"/>
    </source>
</evidence>
<comment type="similarity">
    <text evidence="8">Belongs to the polygalacturonase-inhibiting protein family.</text>
</comment>
<keyword evidence="6" id="KW-1133">Transmembrane helix</keyword>
<dbReference type="Proteomes" id="UP000694251">
    <property type="component" value="Chromosome 3"/>
</dbReference>
<keyword evidence="4" id="KW-0812">Transmembrane</keyword>
<dbReference type="GO" id="GO:0016020">
    <property type="term" value="C:membrane"/>
    <property type="evidence" value="ECO:0007669"/>
    <property type="project" value="UniProtKB-SubCell"/>
</dbReference>
<dbReference type="InterPro" id="IPR001611">
    <property type="entry name" value="Leu-rich_rpt"/>
</dbReference>
<feature type="domain" description="EGF-like" evidence="11">
    <location>
        <begin position="398"/>
        <end position="492"/>
    </location>
</feature>
<dbReference type="EMBL" id="JAEFBJ010000003">
    <property type="protein sequence ID" value="KAG7630934.1"/>
    <property type="molecule type" value="Genomic_DNA"/>
</dbReference>
<dbReference type="PROSITE" id="PS51257">
    <property type="entry name" value="PROKAR_LIPOPROTEIN"/>
    <property type="match status" value="1"/>
</dbReference>
<keyword evidence="9" id="KW-0732">Signal</keyword>
<dbReference type="Pfam" id="PF08263">
    <property type="entry name" value="LRRNT_2"/>
    <property type="match status" value="2"/>
</dbReference>
<accession>A0A8T2F7F6</accession>
<dbReference type="FunFam" id="3.80.10.10:FF:000348">
    <property type="entry name" value="Polygalacturonase inhibitor 1"/>
    <property type="match status" value="1"/>
</dbReference>
<evidence type="ECO:0000256" key="2">
    <source>
        <dbReference type="ARBA" id="ARBA00004196"/>
    </source>
</evidence>
<dbReference type="InterPro" id="IPR057013">
    <property type="entry name" value="LRR_ComC"/>
</dbReference>
<feature type="signal peptide" evidence="9">
    <location>
        <begin position="1"/>
        <end position="23"/>
    </location>
</feature>
<evidence type="ECO:0000256" key="3">
    <source>
        <dbReference type="ARBA" id="ARBA00022614"/>
    </source>
</evidence>
<evidence type="ECO:0000256" key="8">
    <source>
        <dbReference type="ARBA" id="ARBA00038043"/>
    </source>
</evidence>
<keyword evidence="5" id="KW-0677">Repeat</keyword>
<dbReference type="Pfam" id="PF24141">
    <property type="entry name" value="LRR_ComC"/>
    <property type="match status" value="1"/>
</dbReference>
<proteinExistence type="inferred from homology"/>
<keyword evidence="3" id="KW-0433">Leucine-rich repeat</keyword>
<feature type="chain" id="PRO_5035877704" evidence="9">
    <location>
        <begin position="24"/>
        <end position="611"/>
    </location>
</feature>
<evidence type="ECO:0000313" key="12">
    <source>
        <dbReference type="EMBL" id="KAG7630934.1"/>
    </source>
</evidence>
<evidence type="ECO:0000256" key="5">
    <source>
        <dbReference type="ARBA" id="ARBA00022737"/>
    </source>
</evidence>
<evidence type="ECO:0000256" key="9">
    <source>
        <dbReference type="SAM" id="SignalP"/>
    </source>
</evidence>
<reference evidence="12 13" key="1">
    <citation type="submission" date="2020-12" db="EMBL/GenBank/DDBJ databases">
        <title>Concerted genomic and epigenomic changes stabilize Arabidopsis allopolyploids.</title>
        <authorList>
            <person name="Chen Z."/>
        </authorList>
    </citation>
    <scope>NUCLEOTIDE SEQUENCE [LARGE SCALE GENOMIC DNA]</scope>
    <source>
        <strain evidence="12">As9502</strain>
        <tissue evidence="12">Leaf</tissue>
    </source>
</reference>
<dbReference type="InterPro" id="IPR013210">
    <property type="entry name" value="LRR_N_plant-typ"/>
</dbReference>
<sequence length="611" mass="67430">MKLFVHLSIFFSILFITLPSSYSCTENDKNALLQIKKALGNPPLLSSWNPRTDCCTGWTGVECTNRRVTGLSVTSGEVSGQISYQIGDLVDLRTLDFSYLPHLTGNIPRTITKLKNLNTLYLKHTSLSGPIPDYISELKSLTFLDLSFNQFTGPIPGSLSQMPKLEAIQINDNKLTGSIPNSFGSFVGNVPNLYLSNNKLSGKIPESLSKYDFNAVDLSGNGFEGDAFMFFGRNKTTVRVDLSRNMFNFDLVKVKFARSIVSLDLSQNHIYGKIPPALTKLHLEHFNVSDNHLCGKIPSGGLLQTFEPSAFAHNICLCGTPLKAYHKLFNCSNCNPNDNNALLQIKKSLNNPPYLSSWNPRTGCCTGWIGVECTDGRVTYLYLSASTISGNIPPAITMLKSLNLLFIKHTNFSGPIPDNISDLKNLTFLDLSFNQFPGPIPGSLSQMPKLEAIEIHDNKLTGSIPNSFGSFVGNVPELDLSNNQLSGKIPESLSKHDFNAVFLSGNSLTGDGSMFFGRNKTTRQLDLSRNMFQFDISKIEFARSILTLDLSQNRIFGKIPRVLTTLRSLERFNVSYNSLCGKIPSGGRLQTFEPYAYSHNLCLCGTPLKAC</sequence>
<evidence type="ECO:0000259" key="10">
    <source>
        <dbReference type="Pfam" id="PF08263"/>
    </source>
</evidence>
<protein>
    <submittedName>
        <fullName evidence="12">Leucine-rich repeat</fullName>
    </submittedName>
</protein>
<name>A0A8T2F7F6_ARASU</name>
<dbReference type="OrthoDB" id="676979at2759"/>
<evidence type="ECO:0000259" key="11">
    <source>
        <dbReference type="Pfam" id="PF24141"/>
    </source>
</evidence>
<evidence type="ECO:0000256" key="4">
    <source>
        <dbReference type="ARBA" id="ARBA00022692"/>
    </source>
</evidence>
<dbReference type="FunFam" id="3.80.10.10:FF:000095">
    <property type="entry name" value="LRR receptor-like serine/threonine-protein kinase GSO1"/>
    <property type="match status" value="1"/>
</dbReference>
<feature type="domain" description="Leucine-rich repeat-containing N-terminal plant-type" evidence="10">
    <location>
        <begin position="336"/>
        <end position="374"/>
    </location>
</feature>
<keyword evidence="7" id="KW-0472">Membrane</keyword>
<feature type="domain" description="Leucine-rich repeat-containing N-terminal plant-type" evidence="10">
    <location>
        <begin position="27"/>
        <end position="64"/>
    </location>
</feature>
<comment type="caution">
    <text evidence="12">The sequence shown here is derived from an EMBL/GenBank/DDBJ whole genome shotgun (WGS) entry which is preliminary data.</text>
</comment>